<dbReference type="Proteomes" id="UP000323646">
    <property type="component" value="Unassembled WGS sequence"/>
</dbReference>
<dbReference type="Pfam" id="PF20956">
    <property type="entry name" value="DUF4931_C"/>
    <property type="match status" value="1"/>
</dbReference>
<evidence type="ECO:0000259" key="2">
    <source>
        <dbReference type="Pfam" id="PF20956"/>
    </source>
</evidence>
<comment type="caution">
    <text evidence="3">The sequence shown here is derived from an EMBL/GenBank/DDBJ whole genome shotgun (WGS) entry which is preliminary data.</text>
</comment>
<dbReference type="Gene3D" id="3.30.428.10">
    <property type="entry name" value="HIT-like"/>
    <property type="match status" value="1"/>
</dbReference>
<dbReference type="OrthoDB" id="1803128at2"/>
<feature type="domain" description="DUF4931" evidence="2">
    <location>
        <begin position="136"/>
        <end position="253"/>
    </location>
</feature>
<dbReference type="InterPro" id="IPR046322">
    <property type="entry name" value="DUF4931"/>
</dbReference>
<dbReference type="RefSeq" id="WP_149172397.1">
    <property type="nucleotide sequence ID" value="NZ_VTOY01000020.1"/>
</dbReference>
<sequence>MNHNLLEFDMTVGRQKPETIVHTGNHCPFCDREKLENIIDSEGSIVLLRNKYNVLKGTDQFVLIEGDACQSDMPEYQAEHMRKLVRFGLHHWQKLLACGRYEDVLFFKNFGPLSGGTIRHPHMQLIGLTAPTEKISVRPEEFDGPVIYAKNGVTMTVSDQPRIGFWEFNLIDRQLTEDSLDTLADYLQIGTDYLTHHFHKRCNSYNIFFYHHEETIYVKLMPRFATPPVFVGYGIRVRPTNYENIVNEFHTLYGN</sequence>
<organism evidence="3 4">
    <name type="scientific">Selenomonas ruminis</name>
    <dbReference type="NCBI Taxonomy" id="2593411"/>
    <lineage>
        <taxon>Bacteria</taxon>
        <taxon>Bacillati</taxon>
        <taxon>Bacillota</taxon>
        <taxon>Negativicutes</taxon>
        <taxon>Selenomonadales</taxon>
        <taxon>Selenomonadaceae</taxon>
        <taxon>Selenomonas</taxon>
    </lineage>
</organism>
<accession>A0A5D6VXW2</accession>
<dbReference type="Pfam" id="PF16285">
    <property type="entry name" value="DUF4931_N"/>
    <property type="match status" value="1"/>
</dbReference>
<evidence type="ECO:0000313" key="3">
    <source>
        <dbReference type="EMBL" id="TYZ19729.1"/>
    </source>
</evidence>
<gene>
    <name evidence="3" type="ORF">FZ040_13010</name>
</gene>
<name>A0A5D6VXW2_9FIRM</name>
<dbReference type="EMBL" id="VTOY01000020">
    <property type="protein sequence ID" value="TYZ19729.1"/>
    <property type="molecule type" value="Genomic_DNA"/>
</dbReference>
<proteinExistence type="predicted"/>
<evidence type="ECO:0000313" key="4">
    <source>
        <dbReference type="Proteomes" id="UP000323646"/>
    </source>
</evidence>
<reference evidence="3 4" key="1">
    <citation type="submission" date="2019-08" db="EMBL/GenBank/DDBJ databases">
        <title>Selenomonas sp. mPRGC5 and Selenomonas sp. mPRGC8 isolated from ruminal fluid of dairy goat (Capra hircus).</title>
        <authorList>
            <person name="Poothong S."/>
            <person name="Nuengjamnong C."/>
            <person name="Tanasupawat S."/>
        </authorList>
    </citation>
    <scope>NUCLEOTIDE SEQUENCE [LARGE SCALE GENOMIC DNA]</scope>
    <source>
        <strain evidence="4">mPRGC5</strain>
    </source>
</reference>
<dbReference type="AlphaFoldDB" id="A0A5D6VXW2"/>
<protein>
    <submittedName>
        <fullName evidence="3">DUF4931 domain-containing protein</fullName>
    </submittedName>
</protein>
<dbReference type="InterPro" id="IPR036265">
    <property type="entry name" value="HIT-like_sf"/>
</dbReference>
<keyword evidence="4" id="KW-1185">Reference proteome</keyword>
<dbReference type="InterPro" id="IPR049285">
    <property type="entry name" value="DUF4931_C"/>
</dbReference>
<feature type="domain" description="DUF4931" evidence="1">
    <location>
        <begin position="8"/>
        <end position="129"/>
    </location>
</feature>
<dbReference type="SUPFAM" id="SSF54197">
    <property type="entry name" value="HIT-like"/>
    <property type="match status" value="1"/>
</dbReference>
<evidence type="ECO:0000259" key="1">
    <source>
        <dbReference type="Pfam" id="PF16285"/>
    </source>
</evidence>